<feature type="domain" description="Carrier" evidence="5">
    <location>
        <begin position="969"/>
        <end position="1042"/>
    </location>
</feature>
<evidence type="ECO:0000256" key="4">
    <source>
        <dbReference type="SAM" id="MobiDB-lite"/>
    </source>
</evidence>
<dbReference type="InterPro" id="IPR010071">
    <property type="entry name" value="AA_adenyl_dom"/>
</dbReference>
<dbReference type="InterPro" id="IPR036736">
    <property type="entry name" value="ACP-like_sf"/>
</dbReference>
<dbReference type="GO" id="GO:0044550">
    <property type="term" value="P:secondary metabolite biosynthetic process"/>
    <property type="evidence" value="ECO:0007669"/>
    <property type="project" value="TreeGrafter"/>
</dbReference>
<reference evidence="6" key="1">
    <citation type="submission" date="2022-10" db="EMBL/GenBank/DDBJ databases">
        <title>WGS of marine actinomycetes from Thailand.</title>
        <authorList>
            <person name="Thawai C."/>
        </authorList>
    </citation>
    <scope>NUCLEOTIDE SEQUENCE</scope>
    <source>
        <strain evidence="6">SW21</strain>
    </source>
</reference>
<dbReference type="Pfam" id="PF00668">
    <property type="entry name" value="Condensation"/>
    <property type="match status" value="2"/>
</dbReference>
<keyword evidence="3" id="KW-0597">Phosphoprotein</keyword>
<comment type="caution">
    <text evidence="6">The sequence shown here is derived from an EMBL/GenBank/DDBJ whole genome shotgun (WGS) entry which is preliminary data.</text>
</comment>
<dbReference type="Gene3D" id="1.10.1200.10">
    <property type="entry name" value="ACP-like"/>
    <property type="match status" value="1"/>
</dbReference>
<dbReference type="Gene3D" id="3.30.300.30">
    <property type="match status" value="1"/>
</dbReference>
<dbReference type="GO" id="GO:0008610">
    <property type="term" value="P:lipid biosynthetic process"/>
    <property type="evidence" value="ECO:0007669"/>
    <property type="project" value="UniProtKB-ARBA"/>
</dbReference>
<dbReference type="CDD" id="cd05930">
    <property type="entry name" value="A_NRPS"/>
    <property type="match status" value="1"/>
</dbReference>
<dbReference type="Gene3D" id="2.30.38.10">
    <property type="entry name" value="Luciferase, Domain 3"/>
    <property type="match status" value="1"/>
</dbReference>
<dbReference type="PANTHER" id="PTHR45527">
    <property type="entry name" value="NONRIBOSOMAL PEPTIDE SYNTHETASE"/>
    <property type="match status" value="1"/>
</dbReference>
<keyword evidence="7" id="KW-1185">Reference proteome</keyword>
<organism evidence="6 7">
    <name type="scientific">Gordonia aquimaris</name>
    <dbReference type="NCBI Taxonomy" id="2984863"/>
    <lineage>
        <taxon>Bacteria</taxon>
        <taxon>Bacillati</taxon>
        <taxon>Actinomycetota</taxon>
        <taxon>Actinomycetes</taxon>
        <taxon>Mycobacteriales</taxon>
        <taxon>Gordoniaceae</taxon>
        <taxon>Gordonia</taxon>
    </lineage>
</organism>
<evidence type="ECO:0000256" key="1">
    <source>
        <dbReference type="ARBA" id="ARBA00001957"/>
    </source>
</evidence>
<gene>
    <name evidence="6" type="ORF">OSB52_06635</name>
</gene>
<dbReference type="InterPro" id="IPR023213">
    <property type="entry name" value="CAT-like_dom_sf"/>
</dbReference>
<dbReference type="GO" id="GO:0031177">
    <property type="term" value="F:phosphopantetheine binding"/>
    <property type="evidence" value="ECO:0007669"/>
    <property type="project" value="InterPro"/>
</dbReference>
<dbReference type="RefSeq" id="WP_266060852.1">
    <property type="nucleotide sequence ID" value="NZ_JAPKFM010000004.1"/>
</dbReference>
<dbReference type="InterPro" id="IPR009081">
    <property type="entry name" value="PP-bd_ACP"/>
</dbReference>
<dbReference type="PROSITE" id="PS00455">
    <property type="entry name" value="AMP_BINDING"/>
    <property type="match status" value="1"/>
</dbReference>
<dbReference type="Pfam" id="PF13193">
    <property type="entry name" value="AMP-binding_C"/>
    <property type="match status" value="1"/>
</dbReference>
<keyword evidence="2" id="KW-0596">Phosphopantetheine</keyword>
<evidence type="ECO:0000256" key="2">
    <source>
        <dbReference type="ARBA" id="ARBA00022450"/>
    </source>
</evidence>
<dbReference type="Pfam" id="PF00501">
    <property type="entry name" value="AMP-binding"/>
    <property type="match status" value="1"/>
</dbReference>
<feature type="region of interest" description="Disordered" evidence="4">
    <location>
        <begin position="1425"/>
        <end position="1447"/>
    </location>
</feature>
<dbReference type="Proteomes" id="UP001143347">
    <property type="component" value="Unassembled WGS sequence"/>
</dbReference>
<dbReference type="GO" id="GO:0043041">
    <property type="term" value="P:amino acid activation for nonribosomal peptide biosynthetic process"/>
    <property type="evidence" value="ECO:0007669"/>
    <property type="project" value="TreeGrafter"/>
</dbReference>
<protein>
    <submittedName>
        <fullName evidence="6">Amino acid adenylation domain-containing protein</fullName>
    </submittedName>
</protein>
<dbReference type="InterPro" id="IPR045851">
    <property type="entry name" value="AMP-bd_C_sf"/>
</dbReference>
<evidence type="ECO:0000256" key="3">
    <source>
        <dbReference type="ARBA" id="ARBA00022553"/>
    </source>
</evidence>
<proteinExistence type="predicted"/>
<dbReference type="InterPro" id="IPR001242">
    <property type="entry name" value="Condensation_dom"/>
</dbReference>
<evidence type="ECO:0000313" key="7">
    <source>
        <dbReference type="Proteomes" id="UP001143347"/>
    </source>
</evidence>
<accession>A0A9X3D3H4</accession>
<dbReference type="Gene3D" id="3.40.50.980">
    <property type="match status" value="2"/>
</dbReference>
<dbReference type="SUPFAM" id="SSF47336">
    <property type="entry name" value="ACP-like"/>
    <property type="match status" value="1"/>
</dbReference>
<dbReference type="PANTHER" id="PTHR45527:SF1">
    <property type="entry name" value="FATTY ACID SYNTHASE"/>
    <property type="match status" value="1"/>
</dbReference>
<dbReference type="EMBL" id="JAPKFM010000004">
    <property type="protein sequence ID" value="MCX2963769.1"/>
    <property type="molecule type" value="Genomic_DNA"/>
</dbReference>
<dbReference type="NCBIfam" id="TIGR01733">
    <property type="entry name" value="AA-adenyl-dom"/>
    <property type="match status" value="1"/>
</dbReference>
<dbReference type="InterPro" id="IPR025110">
    <property type="entry name" value="AMP-bd_C"/>
</dbReference>
<dbReference type="SUPFAM" id="SSF56801">
    <property type="entry name" value="Acetyl-CoA synthetase-like"/>
    <property type="match status" value="1"/>
</dbReference>
<evidence type="ECO:0000313" key="6">
    <source>
        <dbReference type="EMBL" id="MCX2963769.1"/>
    </source>
</evidence>
<dbReference type="PROSITE" id="PS50075">
    <property type="entry name" value="CARRIER"/>
    <property type="match status" value="1"/>
</dbReference>
<dbReference type="Gene3D" id="3.30.559.30">
    <property type="entry name" value="Nonribosomal peptide synthetase, condensation domain"/>
    <property type="match status" value="2"/>
</dbReference>
<sequence>MTTAPEIEDVLALSPLQEGLFTLSEMAGEGFDVYSMQFVVEITGPLDVDRLHRSVDVIVDRHPNLRVSLWDKDLPKPVQIVPSRVKVPWEEISATAAQFDELAAAERARRFDLRRGPSIRVKLVELDGRWRLLVTAHHILMDGWSIALFFSELLTIYAAGASSSTLPPVRPYRNYIAWLAAQDVDAARARWVDHLAGVEPLMLGEAGTTTTEPVRTRHRLPVADTERLITWARSAGLTVNTAVQYAWATVLGRLTDRDDVVFGTTISGRPQGLAGADEMIGLFINTVPARVRLTAAAGEPETVRANCAALQRTSIQMRDHGYLGLSDIQRASGHSALFDTLFVFENAPIGSATEPVSAPDGTRFLPLAMESLAHYPLTVVAYVLDGELVIITEAIDGALGDLRPAEIAARLLRVLEQLPAAGDGPTDAIDVLLPEERALIDRTSTRRAEAADLAPSVIAAFLDQARRTPEAPALVDATQSIGYAALAARSSQLAGELRARGVGPESVVAIALPRSADSVITILATMLAGGAYVPVDVALPDQRMANMLEQSGARVVVTDLANLSRFRTDGRVTAVVVDDADTADRIAARPAEITRPALCPESAAYVIFTSGSTGEPKGVIGTHAALVSYCRDHRDHMLTPARQRLDRPLRVAHAWTFSFDASWQPLAALLDGHAVHLFGEDEMRDAGRLVAGLAERAIDMIDTTPSMFGQLAAAGLVGDEGVGHAHLSVLALGGEAIGPALWRQLSALPGTTAHNCYGPTETTVEAVVARIPDSPVPTIGSPTDRMAAYILDTRLRHVPTGVAGELYLSGTQVTRGYTGKAAMTAGRFVADPFTEGERMYRTGDLVRRNDRGDIVFVGRRDDQVKIRGYRIETGEIEAALRRLPGIRSAAVVVVDRTAGPALVGFVAGAELDVRLVRSGLAELLPAHMVPTRIVTLPVLPMNSNGKVDSRALAESAAQALQARSGADSADLTPTGRVVSSVIGAVLGSTPAADEDFFDLGLDSIVAMAAVHALREHDLTVTPRMVLAHPTVADLADAIDRHVDEPDATRAGPGIVPALPIVEWLDEYGNDRRFTQTVLFALPDGLSEGDLQTILQTLIDGHDMLRATRTPAGVVTRDAGTVDAATILSSMPSTDLPAGITTAARRANDAVDPDRGRMLAAVRLNRLGAHDILLLAIHHLAVDAVSWQIIFGDLAGAGAALAAGAPPTIDVERTDYRYWCTEIRARADRPEVSAHLDHWVSQVSAPDAPIGARLPDPRVDTWSSLRSAVTLTPADITGTILGALDKRIGMREFLLAALTLTIAGWRRERGADPTQGAYIALEGHGRDDELAGPSVDTTRTLGWFTTVYPVRLGTGHNLDPAEAAGDRAAAARLLDDVATDLSTIPGSGIDFGILKYVRGVDELVDTVEPQIEFNYLGRFDLHGADSRGVDDSPSGGGSRRGDDSWQPWAPITDLELNDRLPTDPEPDLPLRYTLDVVTVVRATENGPQLVANWRYGESLLTAGEAGRLTELWQLSVSALASVVAGQAG</sequence>
<dbReference type="FunFam" id="3.40.50.980:FF:000001">
    <property type="entry name" value="Non-ribosomal peptide synthetase"/>
    <property type="match status" value="1"/>
</dbReference>
<dbReference type="InterPro" id="IPR006162">
    <property type="entry name" value="Ppantetheine_attach_site"/>
</dbReference>
<comment type="cofactor">
    <cofactor evidence="1">
        <name>pantetheine 4'-phosphate</name>
        <dbReference type="ChEBI" id="CHEBI:47942"/>
    </cofactor>
</comment>
<dbReference type="SMART" id="SM01294">
    <property type="entry name" value="PKS_PP_betabranch"/>
    <property type="match status" value="1"/>
</dbReference>
<dbReference type="SMART" id="SM00823">
    <property type="entry name" value="PKS_PP"/>
    <property type="match status" value="1"/>
</dbReference>
<dbReference type="InterPro" id="IPR020806">
    <property type="entry name" value="PKS_PP-bd"/>
</dbReference>
<dbReference type="PROSITE" id="PS00012">
    <property type="entry name" value="PHOSPHOPANTETHEINE"/>
    <property type="match status" value="1"/>
</dbReference>
<dbReference type="Gene3D" id="3.30.559.10">
    <property type="entry name" value="Chloramphenicol acetyltransferase-like domain"/>
    <property type="match status" value="2"/>
</dbReference>
<name>A0A9X3D3H4_9ACTN</name>
<evidence type="ECO:0000259" key="5">
    <source>
        <dbReference type="PROSITE" id="PS50075"/>
    </source>
</evidence>
<dbReference type="GO" id="GO:0003824">
    <property type="term" value="F:catalytic activity"/>
    <property type="evidence" value="ECO:0007669"/>
    <property type="project" value="InterPro"/>
</dbReference>
<dbReference type="Pfam" id="PF00550">
    <property type="entry name" value="PP-binding"/>
    <property type="match status" value="1"/>
</dbReference>
<dbReference type="InterPro" id="IPR020845">
    <property type="entry name" value="AMP-binding_CS"/>
</dbReference>
<dbReference type="SUPFAM" id="SSF52777">
    <property type="entry name" value="CoA-dependent acyltransferases"/>
    <property type="match status" value="4"/>
</dbReference>
<dbReference type="InterPro" id="IPR000873">
    <property type="entry name" value="AMP-dep_synth/lig_dom"/>
</dbReference>
<dbReference type="GO" id="GO:0005829">
    <property type="term" value="C:cytosol"/>
    <property type="evidence" value="ECO:0007669"/>
    <property type="project" value="TreeGrafter"/>
</dbReference>